<gene>
    <name evidence="1" type="ORF">KOR34_08700</name>
</gene>
<proteinExistence type="predicted"/>
<name>A0A5C5VDA1_9BACT</name>
<organism evidence="1 2">
    <name type="scientific">Posidoniimonas corsicana</name>
    <dbReference type="NCBI Taxonomy" id="1938618"/>
    <lineage>
        <taxon>Bacteria</taxon>
        <taxon>Pseudomonadati</taxon>
        <taxon>Planctomycetota</taxon>
        <taxon>Planctomycetia</taxon>
        <taxon>Pirellulales</taxon>
        <taxon>Lacipirellulaceae</taxon>
        <taxon>Posidoniimonas</taxon>
    </lineage>
</organism>
<dbReference type="Proteomes" id="UP000316714">
    <property type="component" value="Unassembled WGS sequence"/>
</dbReference>
<sequence length="56" mass="6053">MVCASLCKIAGPSGSIDSDWEDPPAGVLSHIEEATEKQALGVLIHALRRWHSLRAE</sequence>
<dbReference type="AlphaFoldDB" id="A0A5C5VDA1"/>
<dbReference type="EMBL" id="SIHJ01000001">
    <property type="protein sequence ID" value="TWT35973.1"/>
    <property type="molecule type" value="Genomic_DNA"/>
</dbReference>
<keyword evidence="2" id="KW-1185">Reference proteome</keyword>
<comment type="caution">
    <text evidence="1">The sequence shown here is derived from an EMBL/GenBank/DDBJ whole genome shotgun (WGS) entry which is preliminary data.</text>
</comment>
<accession>A0A5C5VDA1</accession>
<evidence type="ECO:0000313" key="1">
    <source>
        <dbReference type="EMBL" id="TWT35973.1"/>
    </source>
</evidence>
<protein>
    <submittedName>
        <fullName evidence="1">Uncharacterized protein</fullName>
    </submittedName>
</protein>
<reference evidence="1 2" key="1">
    <citation type="submission" date="2019-02" db="EMBL/GenBank/DDBJ databases">
        <title>Deep-cultivation of Planctomycetes and their phenomic and genomic characterization uncovers novel biology.</title>
        <authorList>
            <person name="Wiegand S."/>
            <person name="Jogler M."/>
            <person name="Boedeker C."/>
            <person name="Pinto D."/>
            <person name="Vollmers J."/>
            <person name="Rivas-Marin E."/>
            <person name="Kohn T."/>
            <person name="Peeters S.H."/>
            <person name="Heuer A."/>
            <person name="Rast P."/>
            <person name="Oberbeckmann S."/>
            <person name="Bunk B."/>
            <person name="Jeske O."/>
            <person name="Meyerdierks A."/>
            <person name="Storesund J.E."/>
            <person name="Kallscheuer N."/>
            <person name="Luecker S."/>
            <person name="Lage O.M."/>
            <person name="Pohl T."/>
            <person name="Merkel B.J."/>
            <person name="Hornburger P."/>
            <person name="Mueller R.-W."/>
            <person name="Bruemmer F."/>
            <person name="Labrenz M."/>
            <person name="Spormann A.M."/>
            <person name="Op Den Camp H."/>
            <person name="Overmann J."/>
            <person name="Amann R."/>
            <person name="Jetten M.S.M."/>
            <person name="Mascher T."/>
            <person name="Medema M.H."/>
            <person name="Devos D.P."/>
            <person name="Kaster A.-K."/>
            <person name="Ovreas L."/>
            <person name="Rohde M."/>
            <person name="Galperin M.Y."/>
            <person name="Jogler C."/>
        </authorList>
    </citation>
    <scope>NUCLEOTIDE SEQUENCE [LARGE SCALE GENOMIC DNA]</scope>
    <source>
        <strain evidence="1 2">KOR34</strain>
    </source>
</reference>
<evidence type="ECO:0000313" key="2">
    <source>
        <dbReference type="Proteomes" id="UP000316714"/>
    </source>
</evidence>